<accession>H1LJA7</accession>
<keyword evidence="2" id="KW-0132">Cell division</keyword>
<dbReference type="Pfam" id="PF04079">
    <property type="entry name" value="SMC_ScpB"/>
    <property type="match status" value="1"/>
</dbReference>
<dbReference type="PANTHER" id="PTHR34298:SF2">
    <property type="entry name" value="SEGREGATION AND CONDENSATION PROTEIN B"/>
    <property type="match status" value="1"/>
</dbReference>
<dbReference type="OrthoDB" id="9806226at2"/>
<evidence type="ECO:0000256" key="1">
    <source>
        <dbReference type="ARBA" id="ARBA00022490"/>
    </source>
</evidence>
<name>H1LJA7_9LACO</name>
<dbReference type="InterPro" id="IPR005234">
    <property type="entry name" value="ScpB_csome_segregation"/>
</dbReference>
<dbReference type="InterPro" id="IPR036390">
    <property type="entry name" value="WH_DNA-bd_sf"/>
</dbReference>
<dbReference type="EMBL" id="AGRJ01000233">
    <property type="protein sequence ID" value="EHO48874.1"/>
    <property type="molecule type" value="Genomic_DNA"/>
</dbReference>
<keyword evidence="4" id="KW-0131">Cell cycle</keyword>
<evidence type="ECO:0000256" key="4">
    <source>
        <dbReference type="ARBA" id="ARBA00023306"/>
    </source>
</evidence>
<evidence type="ECO:0000313" key="5">
    <source>
        <dbReference type="EMBL" id="EHO48874.1"/>
    </source>
</evidence>
<dbReference type="PATRIC" id="fig|797516.3.peg.2424"/>
<protein>
    <submittedName>
        <fullName evidence="5">Segregation and condensation protein B</fullName>
    </submittedName>
</protein>
<evidence type="ECO:0000313" key="6">
    <source>
        <dbReference type="Proteomes" id="UP000005025"/>
    </source>
</evidence>
<dbReference type="STRING" id="797516.HMPREF9104_02699"/>
<dbReference type="PANTHER" id="PTHR34298">
    <property type="entry name" value="SEGREGATION AND CONDENSATION PROTEIN B"/>
    <property type="match status" value="1"/>
</dbReference>
<dbReference type="RefSeq" id="WP_008857850.1">
    <property type="nucleotide sequence ID" value="NZ_JH591054.1"/>
</dbReference>
<dbReference type="GO" id="GO:0051301">
    <property type="term" value="P:cell division"/>
    <property type="evidence" value="ECO:0007669"/>
    <property type="project" value="UniProtKB-KW"/>
</dbReference>
<keyword evidence="3" id="KW-0159">Chromosome partition</keyword>
<dbReference type="HOGENOM" id="CLU_045647_5_3_9"/>
<dbReference type="Gene3D" id="1.10.10.10">
    <property type="entry name" value="Winged helix-like DNA-binding domain superfamily/Winged helix DNA-binding domain"/>
    <property type="match status" value="2"/>
</dbReference>
<dbReference type="AlphaFoldDB" id="H1LJA7"/>
<evidence type="ECO:0000256" key="2">
    <source>
        <dbReference type="ARBA" id="ARBA00022618"/>
    </source>
</evidence>
<dbReference type="SUPFAM" id="SSF46785">
    <property type="entry name" value="Winged helix' DNA-binding domain"/>
    <property type="match status" value="2"/>
</dbReference>
<gene>
    <name evidence="5" type="ORF">HMPREF9104_02699</name>
</gene>
<proteinExistence type="predicted"/>
<sequence>MAVSNLAKIKALLYAAGDQGITLRQIAQRASLSVAACRQLIEKIAESFVSDNDCGLQVLISNDVYRLGTKSELADLVDDYINDAKPRVLSQAALETISIIMYNQPITRIEIDEIRGVNSAAIIHRLINQGLVEMVGVKQEVGNPKQYGATNFCLDYFGLTSLADLPELPKDEPLDDNTSDKLLTRFNKEIDRHDQEMNK</sequence>
<organism evidence="5 6">
    <name type="scientific">Lentilactobacillus kisonensis F0435</name>
    <dbReference type="NCBI Taxonomy" id="797516"/>
    <lineage>
        <taxon>Bacteria</taxon>
        <taxon>Bacillati</taxon>
        <taxon>Bacillota</taxon>
        <taxon>Bacilli</taxon>
        <taxon>Lactobacillales</taxon>
        <taxon>Lactobacillaceae</taxon>
        <taxon>Lentilactobacillus</taxon>
    </lineage>
</organism>
<evidence type="ECO:0000256" key="3">
    <source>
        <dbReference type="ARBA" id="ARBA00022829"/>
    </source>
</evidence>
<keyword evidence="1" id="KW-0963">Cytoplasm</keyword>
<dbReference type="PIRSF" id="PIRSF019345">
    <property type="entry name" value="ScpB"/>
    <property type="match status" value="1"/>
</dbReference>
<dbReference type="Proteomes" id="UP000005025">
    <property type="component" value="Unassembled WGS sequence"/>
</dbReference>
<reference evidence="5 6" key="1">
    <citation type="submission" date="2011-09" db="EMBL/GenBank/DDBJ databases">
        <authorList>
            <person name="Weinstock G."/>
            <person name="Sodergren E."/>
            <person name="Clifton S."/>
            <person name="Fulton L."/>
            <person name="Fulton B."/>
            <person name="Courtney L."/>
            <person name="Fronick C."/>
            <person name="Harrison M."/>
            <person name="Strong C."/>
            <person name="Farmer C."/>
            <person name="Delahaunty K."/>
            <person name="Markovic C."/>
            <person name="Hall O."/>
            <person name="Minx P."/>
            <person name="Tomlinson C."/>
            <person name="Mitreva M."/>
            <person name="Hou S."/>
            <person name="Chen J."/>
            <person name="Wollam A."/>
            <person name="Pepin K.H."/>
            <person name="Johnson M."/>
            <person name="Bhonagiri V."/>
            <person name="Zhang X."/>
            <person name="Suruliraj S."/>
            <person name="Warren W."/>
            <person name="Chinwalla A."/>
            <person name="Mardis E.R."/>
            <person name="Wilson R.K."/>
        </authorList>
    </citation>
    <scope>NUCLEOTIDE SEQUENCE [LARGE SCALE GENOMIC DNA]</scope>
    <source>
        <strain evidence="5 6">F0435</strain>
    </source>
</reference>
<comment type="caution">
    <text evidence="5">The sequence shown here is derived from an EMBL/GenBank/DDBJ whole genome shotgun (WGS) entry which is preliminary data.</text>
</comment>
<dbReference type="InterPro" id="IPR036388">
    <property type="entry name" value="WH-like_DNA-bd_sf"/>
</dbReference>
<dbReference type="NCBIfam" id="TIGR00281">
    <property type="entry name" value="SMC-Scp complex subunit ScpB"/>
    <property type="match status" value="1"/>
</dbReference>
<dbReference type="GO" id="GO:0051304">
    <property type="term" value="P:chromosome separation"/>
    <property type="evidence" value="ECO:0007669"/>
    <property type="project" value="InterPro"/>
</dbReference>